<accession>A0A2M9B947</accession>
<evidence type="ECO:0000259" key="1">
    <source>
        <dbReference type="Pfam" id="PF03544"/>
    </source>
</evidence>
<gene>
    <name evidence="2" type="ORF">CLV45_2774</name>
</gene>
<dbReference type="Gene3D" id="2.20.110.10">
    <property type="entry name" value="Histone H3 K4-specific methyltransferase SET7/9 N-terminal domain"/>
    <property type="match status" value="1"/>
</dbReference>
<feature type="domain" description="TonB C-terminal" evidence="1">
    <location>
        <begin position="179"/>
        <end position="253"/>
    </location>
</feature>
<dbReference type="Proteomes" id="UP000228535">
    <property type="component" value="Unassembled WGS sequence"/>
</dbReference>
<evidence type="ECO:0000313" key="2">
    <source>
        <dbReference type="EMBL" id="PJJ54437.1"/>
    </source>
</evidence>
<dbReference type="Pfam" id="PF03544">
    <property type="entry name" value="TonB_C"/>
    <property type="match status" value="1"/>
</dbReference>
<dbReference type="SUPFAM" id="SSF82185">
    <property type="entry name" value="Histone H3 K4-specific methyltransferase SET7/9 N-terminal domain"/>
    <property type="match status" value="1"/>
</dbReference>
<dbReference type="AlphaFoldDB" id="A0A2M9B947"/>
<dbReference type="InterPro" id="IPR037682">
    <property type="entry name" value="TonB_C"/>
</dbReference>
<dbReference type="RefSeq" id="WP_100337070.1">
    <property type="nucleotide sequence ID" value="NZ_PGFA01000002.1"/>
</dbReference>
<reference evidence="2 3" key="1">
    <citation type="submission" date="2017-11" db="EMBL/GenBank/DDBJ databases">
        <title>Genomic Encyclopedia of Archaeal and Bacterial Type Strains, Phase II (KMG-II): From Individual Species to Whole Genera.</title>
        <authorList>
            <person name="Goeker M."/>
        </authorList>
    </citation>
    <scope>NUCLEOTIDE SEQUENCE [LARGE SCALE GENOMIC DNA]</scope>
    <source>
        <strain evidence="2 3">DSM 11115</strain>
    </source>
</reference>
<dbReference type="SUPFAM" id="SSF74653">
    <property type="entry name" value="TolA/TonB C-terminal domain"/>
    <property type="match status" value="1"/>
</dbReference>
<dbReference type="Gene3D" id="3.30.1150.10">
    <property type="match status" value="1"/>
</dbReference>
<dbReference type="OrthoDB" id="1039448at2"/>
<evidence type="ECO:0000313" key="3">
    <source>
        <dbReference type="Proteomes" id="UP000228535"/>
    </source>
</evidence>
<name>A0A2M9B947_9BACT</name>
<dbReference type="EMBL" id="PGFA01000002">
    <property type="protein sequence ID" value="PJJ54437.1"/>
    <property type="molecule type" value="Genomic_DNA"/>
</dbReference>
<protein>
    <submittedName>
        <fullName evidence="2">TonB-like protein</fullName>
    </submittedName>
</protein>
<sequence>MAYSLPIISLVRGLLAGALLALPLLGFSQETRKVTKADGQWLREVFYVLKSDKNVRHGRYEVHRNSSSQPVAVGYYRQGRKDSTWTEYAPETGRVLVKGAFHDDQPVGVWTFYTRTGMLSQQYDYTTHQVLLSRPEGQQGWVLARLPTPGPDGGPQRPDIEPQYIGGMSALQGHYMTVQFPRIGVMGRVNGEAQVVGTIGVDGHVSNWRVIPSSCGGCDQAMLDMLKKLPNHWIPAEYGGQPVATEVLFTMKFLGIQPRM</sequence>
<proteinExistence type="predicted"/>
<keyword evidence="3" id="KW-1185">Reference proteome</keyword>
<comment type="caution">
    <text evidence="2">The sequence shown here is derived from an EMBL/GenBank/DDBJ whole genome shotgun (WGS) entry which is preliminary data.</text>
</comment>
<organism evidence="2 3">
    <name type="scientific">Hymenobacter chitinivorans DSM 11115</name>
    <dbReference type="NCBI Taxonomy" id="1121954"/>
    <lineage>
        <taxon>Bacteria</taxon>
        <taxon>Pseudomonadati</taxon>
        <taxon>Bacteroidota</taxon>
        <taxon>Cytophagia</taxon>
        <taxon>Cytophagales</taxon>
        <taxon>Hymenobacteraceae</taxon>
        <taxon>Hymenobacter</taxon>
    </lineage>
</organism>
<dbReference type="GO" id="GO:0055085">
    <property type="term" value="P:transmembrane transport"/>
    <property type="evidence" value="ECO:0007669"/>
    <property type="project" value="InterPro"/>
</dbReference>